<dbReference type="Pfam" id="PF05359">
    <property type="entry name" value="DUF748"/>
    <property type="match status" value="1"/>
</dbReference>
<evidence type="ECO:0000256" key="1">
    <source>
        <dbReference type="SAM" id="Phobius"/>
    </source>
</evidence>
<organism evidence="2 3">
    <name type="scientific">Comamonas avium</name>
    <dbReference type="NCBI Taxonomy" id="2762231"/>
    <lineage>
        <taxon>Bacteria</taxon>
        <taxon>Pseudomonadati</taxon>
        <taxon>Pseudomonadota</taxon>
        <taxon>Betaproteobacteria</taxon>
        <taxon>Burkholderiales</taxon>
        <taxon>Comamonadaceae</taxon>
        <taxon>Comamonas</taxon>
    </lineage>
</organism>
<evidence type="ECO:0000313" key="2">
    <source>
        <dbReference type="EMBL" id="MBD7961281.1"/>
    </source>
</evidence>
<keyword evidence="1" id="KW-1133">Transmembrane helix</keyword>
<name>A0ABR8SCS5_9BURK</name>
<dbReference type="Proteomes" id="UP000634919">
    <property type="component" value="Unassembled WGS sequence"/>
</dbReference>
<sequence length="1227" mass="132103">MANTKFQGLRWGAGRGRALSLVAGAVLVVMGGLWLGLPGVIAQQVQEKASDALGRAVTVRSVDVAPWSLAVTVHGLQVAGVPGQGPALSVERTYINASLSSLLRWAPVLDAIELDQPVVQVSRDASGQWDFADILETLQKNSEPRDPGAAPARVALYNIQIRDGRVELDDQVAGVQHTIDALQLQLPFISTLASQREVKVQPQLSMRLNGSEVASQAVSTPFDVTHSTQAKLEIKQFDLSPYAPYVPASVPLRLHQGQLDAEILVAFEQTEQPTMQLQGSTLQLSNLKLQDSEGQPLAGLSQLKVQLGDTRPLQQQVHVATVTVQQPFAHLHRRADGRLLPPAAVAAVPVERAKAEKTAEKTAENVAIDDGWKLLVDRLNVENGWAQWRDDVGQAGAALRVDQLQLQAHSLAWPMGNDAQWTLMARLQGEDRIARGSLHSSGTGSMERGQASIVVDKFDAQAVQAYARQWLKLPVGGLASLTAGVAWQQGQVHAKVPVLAIESVTLGRVSSPDVAWTGLQLRNLQLDTALQQVNVEHIALQAPRARVQRNAQGRWMYEQWLQPVVGAPAKGKETVASPAGKPWQVLVQDLELAAGQVELTDASLGDMPLAINLSDVQLRMQNMDSVKGTAQTYLSARMAERTRRGGWGKPGALSYEGSLQLDPLLTKGRVHINALPLQAFEPYMAPYLNVRLVRALASFDGDVHFAQQSKGPQLQLQGQGRVTDMHVQSVVGDARAAQAVQGPQASAALGAEDLLRWKQLRVQGVRVNMQPAQPAHIQVRSTDLQDFFARVVVLPEGRLNLQNLVKNDSAKADPQSVDAVVATEKSVNSDEVSQPVTSPRIDMGPIALRGGVIKFSDYFIQPNYSADLTSLNGSLDAFSSQPPAPGEAVALAQLKLDGIAQGTAQLSIEGQINPLAQPLALDVRAKVDGLDLSPLTPYAIKYAGHGIEKGKLNMDVHYQVQPDGQLTAANQLVLKQLTFTDPVEGAPASLPVRLAVALLADSNGVIDLNLPISGSLNDPQFRLAPVIFKIIGNIIRKAITAPFSLLTGAFAAGDDKSDITFEAGRPTLDEQAQANLQQLAKAMNSKPQLKLTLIGQADATAEAQGWKRAQLDRLLDGDGTTSEGRARTDKQKLAALKQVYRNTVKDRPRNMVGLTKDLPAEEMEALILKDMVIPAAAWDDLAAGRAQTVRDYLLAQGVDAQRVFLGRASEKTKNPAGPSVLLNISVQ</sequence>
<keyword evidence="3" id="KW-1185">Reference proteome</keyword>
<protein>
    <submittedName>
        <fullName evidence="2">DUF748 domain-containing protein</fullName>
    </submittedName>
</protein>
<accession>A0ABR8SCS5</accession>
<dbReference type="RefSeq" id="WP_191723696.1">
    <property type="nucleotide sequence ID" value="NZ_JACSQK010000006.1"/>
</dbReference>
<dbReference type="PANTHER" id="PTHR30441">
    <property type="entry name" value="DUF748 DOMAIN-CONTAINING PROTEIN"/>
    <property type="match status" value="1"/>
</dbReference>
<keyword evidence="1" id="KW-0812">Transmembrane</keyword>
<feature type="transmembrane region" description="Helical" evidence="1">
    <location>
        <begin position="21"/>
        <end position="41"/>
    </location>
</feature>
<dbReference type="EMBL" id="JACSQK010000006">
    <property type="protein sequence ID" value="MBD7961281.1"/>
    <property type="molecule type" value="Genomic_DNA"/>
</dbReference>
<dbReference type="PANTHER" id="PTHR30441:SF8">
    <property type="entry name" value="DUF748 DOMAIN-CONTAINING PROTEIN"/>
    <property type="match status" value="1"/>
</dbReference>
<dbReference type="Gene3D" id="3.30.1330.60">
    <property type="entry name" value="OmpA-like domain"/>
    <property type="match status" value="1"/>
</dbReference>
<dbReference type="InterPro" id="IPR052894">
    <property type="entry name" value="AsmA-related"/>
</dbReference>
<reference evidence="2 3" key="1">
    <citation type="submission" date="2020-08" db="EMBL/GenBank/DDBJ databases">
        <title>A Genomic Blueprint of the Chicken Gut Microbiome.</title>
        <authorList>
            <person name="Gilroy R."/>
            <person name="Ravi A."/>
            <person name="Getino M."/>
            <person name="Pursley I."/>
            <person name="Horton D.L."/>
            <person name="Alikhan N.-F."/>
            <person name="Baker D."/>
            <person name="Gharbi K."/>
            <person name="Hall N."/>
            <person name="Watson M."/>
            <person name="Adriaenssens E.M."/>
            <person name="Foster-Nyarko E."/>
            <person name="Jarju S."/>
            <person name="Secka A."/>
            <person name="Antonio M."/>
            <person name="Oren A."/>
            <person name="Chaudhuri R."/>
            <person name="La Ragione R.M."/>
            <person name="Hildebrand F."/>
            <person name="Pallen M.J."/>
        </authorList>
    </citation>
    <scope>NUCLEOTIDE SEQUENCE [LARGE SCALE GENOMIC DNA]</scope>
    <source>
        <strain evidence="2 3">Sa2CVA6</strain>
    </source>
</reference>
<dbReference type="InterPro" id="IPR008023">
    <property type="entry name" value="DUF748"/>
</dbReference>
<comment type="caution">
    <text evidence="2">The sequence shown here is derived from an EMBL/GenBank/DDBJ whole genome shotgun (WGS) entry which is preliminary data.</text>
</comment>
<keyword evidence="1" id="KW-0472">Membrane</keyword>
<gene>
    <name evidence="2" type="ORF">H9646_12370</name>
</gene>
<proteinExistence type="predicted"/>
<evidence type="ECO:0000313" key="3">
    <source>
        <dbReference type="Proteomes" id="UP000634919"/>
    </source>
</evidence>
<dbReference type="InterPro" id="IPR036737">
    <property type="entry name" value="OmpA-like_sf"/>
</dbReference>